<dbReference type="FunFam" id="3.40.50.1820:FF:000054">
    <property type="entry name" value="Alpha/beta-Hydrolases superfamily protein"/>
    <property type="match status" value="1"/>
</dbReference>
<feature type="transmembrane region" description="Helical" evidence="1">
    <location>
        <begin position="22"/>
        <end position="41"/>
    </location>
</feature>
<sequence>MVGAVEAASASTQTSQGKWGPIAYSTEAVVVLLITAVLIQLRFSSLLPRIAVLVAKGCTILGISDCESTNKVVPVLEKKSEAAQAKVLGPEIKSLEWEAARRETRARFRSQINEILGICADEDVPGLKISEAFEVNSRGLEIFTKSWVPEIGLPKASVCFCHGYGDTCTFFFEVVARALAAKGFAVFAMDYVGFGMSAGLHAYIPGFDRLVEDVAEHYSSIKKREEFSHLPLFLMGQSMGGAVALKAHLKFPNVWDGAVLIAPMCKIAKDMYPPWYTIEILKLVAKLIPKAKLVPSGDIAEIGFRDVEKRAQAMQNMIAYTGKPRLGTALSLLNATDEIEKELHKVSLPLLILHGAADRVTDPAVSKALYEKASTSDKTLHLYENAWHAVLEGEPDETVNQAIDDIVRWLDAHSIKNTI</sequence>
<proteinExistence type="predicted"/>
<reference evidence="4 5" key="1">
    <citation type="submission" date="2016-03" db="EMBL/GenBank/DDBJ databases">
        <title>Mechanisms controlling the formation of the plant cell surface in tip-growing cells are functionally conserved among land plants.</title>
        <authorList>
            <person name="Honkanen S."/>
            <person name="Jones V.A."/>
            <person name="Morieri G."/>
            <person name="Champion C."/>
            <person name="Hetherington A.J."/>
            <person name="Kelly S."/>
            <person name="Saint-Marcoux D."/>
            <person name="Proust H."/>
            <person name="Prescott H."/>
            <person name="Dolan L."/>
        </authorList>
    </citation>
    <scope>NUCLEOTIDE SEQUENCE [LARGE SCALE GENOMIC DNA]</scope>
    <source>
        <strain evidence="5">cv. Tak-1 and cv. Tak-2</strain>
        <tissue evidence="4">Whole gametophyte</tissue>
    </source>
</reference>
<evidence type="ECO:0000259" key="2">
    <source>
        <dbReference type="Pfam" id="PF12146"/>
    </source>
</evidence>
<dbReference type="Proteomes" id="UP000077202">
    <property type="component" value="Unassembled WGS sequence"/>
</dbReference>
<evidence type="ECO:0000313" key="5">
    <source>
        <dbReference type="Proteomes" id="UP000077202"/>
    </source>
</evidence>
<organism evidence="4 5">
    <name type="scientific">Marchantia polymorpha subsp. ruderalis</name>
    <dbReference type="NCBI Taxonomy" id="1480154"/>
    <lineage>
        <taxon>Eukaryota</taxon>
        <taxon>Viridiplantae</taxon>
        <taxon>Streptophyta</taxon>
        <taxon>Embryophyta</taxon>
        <taxon>Marchantiophyta</taxon>
        <taxon>Marchantiopsida</taxon>
        <taxon>Marchantiidae</taxon>
        <taxon>Marchantiales</taxon>
        <taxon>Marchantiaceae</taxon>
        <taxon>Marchantia</taxon>
    </lineage>
</organism>
<dbReference type="PANTHER" id="PTHR11614">
    <property type="entry name" value="PHOSPHOLIPASE-RELATED"/>
    <property type="match status" value="1"/>
</dbReference>
<dbReference type="EMBL" id="AP019868">
    <property type="protein sequence ID" value="BBN04634.1"/>
    <property type="molecule type" value="Genomic_DNA"/>
</dbReference>
<accession>A0A176VV73</accession>
<evidence type="ECO:0000256" key="1">
    <source>
        <dbReference type="SAM" id="Phobius"/>
    </source>
</evidence>
<dbReference type="Proteomes" id="UP001162541">
    <property type="component" value="Chromosome 3"/>
</dbReference>
<keyword evidence="5" id="KW-1185">Reference proteome</keyword>
<reference evidence="6" key="3">
    <citation type="journal article" date="2020" name="Curr. Biol.">
        <title>Chromatin organization in early land plants reveals an ancestral association between H3K27me3, transposons, and constitutive heterochromatin.</title>
        <authorList>
            <person name="Montgomery S.A."/>
            <person name="Tanizawa Y."/>
            <person name="Galik B."/>
            <person name="Wang N."/>
            <person name="Ito T."/>
            <person name="Mochizuki T."/>
            <person name="Akimcheva S."/>
            <person name="Bowman J.L."/>
            <person name="Cognat V."/>
            <person name="Marechal-Drouard L."/>
            <person name="Ekker H."/>
            <person name="Hong S.F."/>
            <person name="Kohchi T."/>
            <person name="Lin S.S."/>
            <person name="Liu L.D."/>
            <person name="Nakamura Y."/>
            <person name="Valeeva L.R."/>
            <person name="Shakirov E.V."/>
            <person name="Shippen D.E."/>
            <person name="Wei W.L."/>
            <person name="Yagura M."/>
            <person name="Yamaoka S."/>
            <person name="Yamato K.T."/>
            <person name="Liu C."/>
            <person name="Berger F."/>
        </authorList>
    </citation>
    <scope>NUCLEOTIDE SEQUENCE [LARGE SCALE GENOMIC DNA]</scope>
    <source>
        <strain evidence="6">Tak-1</strain>
    </source>
</reference>
<dbReference type="InterPro" id="IPR051044">
    <property type="entry name" value="MAG_DAG_Lipase"/>
</dbReference>
<dbReference type="SUPFAM" id="SSF53474">
    <property type="entry name" value="alpha/beta-Hydrolases"/>
    <property type="match status" value="1"/>
</dbReference>
<dbReference type="Pfam" id="PF12146">
    <property type="entry name" value="Hydrolase_4"/>
    <property type="match status" value="1"/>
</dbReference>
<dbReference type="EMBL" id="LVLJ01002490">
    <property type="protein sequence ID" value="OAE24699.1"/>
    <property type="molecule type" value="Genomic_DNA"/>
</dbReference>
<evidence type="ECO:0000313" key="6">
    <source>
        <dbReference type="Proteomes" id="UP001162541"/>
    </source>
</evidence>
<keyword evidence="1" id="KW-0472">Membrane</keyword>
<dbReference type="InterPro" id="IPR022742">
    <property type="entry name" value="Hydrolase_4"/>
</dbReference>
<evidence type="ECO:0000313" key="4">
    <source>
        <dbReference type="EMBL" id="OAE24699.1"/>
    </source>
</evidence>
<reference evidence="3" key="2">
    <citation type="journal article" date="2019" name="Curr. Biol.">
        <title>Chromatin organization in early land plants reveals an ancestral association between H3K27me3, transposons, and constitutive heterochromatin.</title>
        <authorList>
            <person name="Montgomery S.A."/>
            <person name="Tanizawa Y."/>
            <person name="Galik B."/>
            <person name="Wang N."/>
            <person name="Ito T."/>
            <person name="Mochizuki T."/>
            <person name="Akimcheva S."/>
            <person name="Bowman J."/>
            <person name="Cognat V."/>
            <person name="Drouard L."/>
            <person name="Ekker H."/>
            <person name="Houng S."/>
            <person name="Kohchi T."/>
            <person name="Lin S."/>
            <person name="Liu L.D."/>
            <person name="Nakamura Y."/>
            <person name="Valeeva L.R."/>
            <person name="Shakirov E.V."/>
            <person name="Shippen D.E."/>
            <person name="Wei W."/>
            <person name="Yagura M."/>
            <person name="Yamaoka S."/>
            <person name="Yamato K.T."/>
            <person name="Liu C."/>
            <person name="Berger F."/>
        </authorList>
    </citation>
    <scope>NUCLEOTIDE SEQUENCE [LARGE SCALE GENOMIC DNA]</scope>
    <source>
        <strain evidence="3">Tak-1</strain>
    </source>
</reference>
<dbReference type="InterPro" id="IPR029058">
    <property type="entry name" value="AB_hydrolase_fold"/>
</dbReference>
<feature type="domain" description="Serine aminopeptidase S33" evidence="2">
    <location>
        <begin position="154"/>
        <end position="395"/>
    </location>
</feature>
<dbReference type="AlphaFoldDB" id="A0A176VV73"/>
<evidence type="ECO:0000313" key="3">
    <source>
        <dbReference type="EMBL" id="BBN04634.1"/>
    </source>
</evidence>
<dbReference type="Gene3D" id="3.40.50.1820">
    <property type="entry name" value="alpha/beta hydrolase"/>
    <property type="match status" value="1"/>
</dbReference>
<dbReference type="InterPro" id="IPR000073">
    <property type="entry name" value="AB_hydrolase_1"/>
</dbReference>
<gene>
    <name evidence="4" type="ORF">AXG93_2016s1030</name>
    <name evidence="3" type="ORF">Mp_3g06320</name>
</gene>
<keyword evidence="1" id="KW-1133">Transmembrane helix</keyword>
<keyword evidence="1" id="KW-0812">Transmembrane</keyword>
<dbReference type="PRINTS" id="PR00111">
    <property type="entry name" value="ABHYDROLASE"/>
</dbReference>
<name>A0A176VV73_MARPO</name>
<protein>
    <recommendedName>
        <fullName evidence="2">Serine aminopeptidase S33 domain-containing protein</fullName>
    </recommendedName>
</protein>